<dbReference type="GO" id="GO:0008253">
    <property type="term" value="F:5'-nucleotidase activity"/>
    <property type="evidence" value="ECO:0007669"/>
    <property type="project" value="TreeGrafter"/>
</dbReference>
<feature type="domain" description="Calcineurin-like phosphoesterase" evidence="3">
    <location>
        <begin position="12"/>
        <end position="211"/>
    </location>
</feature>
<dbReference type="InterPro" id="IPR029052">
    <property type="entry name" value="Metallo-depent_PP-like"/>
</dbReference>
<dbReference type="AlphaFoldDB" id="A0A940SGZ0"/>
<feature type="domain" description="5'-Nucleotidase C-terminal" evidence="4">
    <location>
        <begin position="297"/>
        <end position="433"/>
    </location>
</feature>
<dbReference type="GO" id="GO:0009166">
    <property type="term" value="P:nucleotide catabolic process"/>
    <property type="evidence" value="ECO:0007669"/>
    <property type="project" value="InterPro"/>
</dbReference>
<proteinExistence type="inferred from homology"/>
<dbReference type="InterPro" id="IPR008334">
    <property type="entry name" value="5'-Nucleotdase_C"/>
</dbReference>
<comment type="caution">
    <text evidence="5">The sequence shown here is derived from an EMBL/GenBank/DDBJ whole genome shotgun (WGS) entry which is preliminary data.</text>
</comment>
<evidence type="ECO:0000256" key="1">
    <source>
        <dbReference type="ARBA" id="ARBA00022729"/>
    </source>
</evidence>
<dbReference type="Pfam" id="PF02872">
    <property type="entry name" value="5_nucleotid_C"/>
    <property type="match status" value="1"/>
</dbReference>
<dbReference type="SUPFAM" id="SSF56300">
    <property type="entry name" value="Metallo-dependent phosphatases"/>
    <property type="match status" value="1"/>
</dbReference>
<gene>
    <name evidence="5" type="ORF">J5Y03_10640</name>
</gene>
<evidence type="ECO:0000313" key="6">
    <source>
        <dbReference type="Proteomes" id="UP000682134"/>
    </source>
</evidence>
<sequence length="470" mass="53623">MEQYTTVDPVTIRVFHTNDVHSHFETWPTLVAWLEQRKMEMKERGEASLTFDIGDFIDRFHPISEATLGKANIKLLNEAKYDAVTIGNNEGITLSFEQLNELYNDADFQVLVGNLFYKNGERPSFCGPYQLYEHRGVKVGVIGLTVAYPQYYDVLGWLIEDPFEHLAHLLPIVRQQSDVVILLSHLGVKDDQKIAERFDGIDVILGAHTHHLFPEGEYVGNTLLCGTGKHGNYIGELSITVDPITKRILQLNEKVIDLHAIKELENPIVSHHLDQLMKDSLMILNEPVTYLQHPIEVNWYQPSPLPQLLAAALRKWTNSEVSFLNAGLLLEGLPSGLITKGHIHNICPHPINPCVVYLTGAELLTVMNRAEEDEMIHMQVKGFGFRGKVMGMMIYDGLTYLKLDHYESILPENVWINGSPLELNRRYRIGTIDMFTFGHLYPTIHKVTEKEFYLPKFLRDLLQWALTTGN</sequence>
<evidence type="ECO:0000256" key="2">
    <source>
        <dbReference type="RuleBase" id="RU362119"/>
    </source>
</evidence>
<dbReference type="GO" id="GO:0008768">
    <property type="term" value="F:UDP-sugar diphosphatase activity"/>
    <property type="evidence" value="ECO:0007669"/>
    <property type="project" value="TreeGrafter"/>
</dbReference>
<dbReference type="GO" id="GO:0000166">
    <property type="term" value="F:nucleotide binding"/>
    <property type="evidence" value="ECO:0007669"/>
    <property type="project" value="UniProtKB-KW"/>
</dbReference>
<evidence type="ECO:0000313" key="5">
    <source>
        <dbReference type="EMBL" id="MBP0725627.1"/>
    </source>
</evidence>
<dbReference type="Gene3D" id="3.90.780.10">
    <property type="entry name" value="5'-Nucleotidase, C-terminal domain"/>
    <property type="match status" value="1"/>
</dbReference>
<dbReference type="InterPro" id="IPR036907">
    <property type="entry name" value="5'-Nucleotdase_C_sf"/>
</dbReference>
<keyword evidence="6" id="KW-1185">Reference proteome</keyword>
<evidence type="ECO:0000259" key="3">
    <source>
        <dbReference type="Pfam" id="PF00149"/>
    </source>
</evidence>
<keyword evidence="2" id="KW-0378">Hydrolase</keyword>
<dbReference type="SUPFAM" id="SSF55816">
    <property type="entry name" value="5'-nucleotidase (syn. UDP-sugar hydrolase), C-terminal domain"/>
    <property type="match status" value="1"/>
</dbReference>
<organism evidence="5 6">
    <name type="scientific">Gottfriedia endophytica</name>
    <dbReference type="NCBI Taxonomy" id="2820819"/>
    <lineage>
        <taxon>Bacteria</taxon>
        <taxon>Bacillati</taxon>
        <taxon>Bacillota</taxon>
        <taxon>Bacilli</taxon>
        <taxon>Bacillales</taxon>
        <taxon>Bacillaceae</taxon>
        <taxon>Gottfriedia</taxon>
    </lineage>
</organism>
<dbReference type="PANTHER" id="PTHR11575:SF23">
    <property type="entry name" value="5-NUCLEOTIDASE FAMILY PROTEIN"/>
    <property type="match status" value="1"/>
</dbReference>
<dbReference type="RefSeq" id="WP_209405399.1">
    <property type="nucleotide sequence ID" value="NZ_JAGIYQ010000006.1"/>
</dbReference>
<dbReference type="Proteomes" id="UP000682134">
    <property type="component" value="Unassembled WGS sequence"/>
</dbReference>
<dbReference type="CDD" id="cd00845">
    <property type="entry name" value="MPP_UshA_N_like"/>
    <property type="match status" value="1"/>
</dbReference>
<accession>A0A940SGZ0</accession>
<dbReference type="GO" id="GO:0030288">
    <property type="term" value="C:outer membrane-bounded periplasmic space"/>
    <property type="evidence" value="ECO:0007669"/>
    <property type="project" value="TreeGrafter"/>
</dbReference>
<name>A0A940SGZ0_9BACI</name>
<protein>
    <submittedName>
        <fullName evidence="5">Bifunctional metallophosphatase/5'-nucleotidase</fullName>
    </submittedName>
</protein>
<keyword evidence="2" id="KW-0547">Nucleotide-binding</keyword>
<dbReference type="Gene3D" id="3.60.21.10">
    <property type="match status" value="1"/>
</dbReference>
<dbReference type="InterPro" id="IPR011240">
    <property type="entry name" value="Pesterase_YunD"/>
</dbReference>
<evidence type="ECO:0000259" key="4">
    <source>
        <dbReference type="Pfam" id="PF02872"/>
    </source>
</evidence>
<dbReference type="Pfam" id="PF00149">
    <property type="entry name" value="Metallophos"/>
    <property type="match status" value="1"/>
</dbReference>
<dbReference type="PIRSF" id="PIRSF036361">
    <property type="entry name" value="YunD"/>
    <property type="match status" value="1"/>
</dbReference>
<dbReference type="EMBL" id="JAGIYQ010000006">
    <property type="protein sequence ID" value="MBP0725627.1"/>
    <property type="molecule type" value="Genomic_DNA"/>
</dbReference>
<keyword evidence="1" id="KW-0732">Signal</keyword>
<dbReference type="InterPro" id="IPR006179">
    <property type="entry name" value="5_nucleotidase/apyrase"/>
</dbReference>
<dbReference type="PRINTS" id="PR01607">
    <property type="entry name" value="APYRASEFAMLY"/>
</dbReference>
<reference evidence="5" key="1">
    <citation type="submission" date="2021-04" db="EMBL/GenBank/DDBJ databases">
        <title>Genome seq and assembly of Bacillus sp.</title>
        <authorList>
            <person name="Chhetri G."/>
        </authorList>
    </citation>
    <scope>NUCLEOTIDE SEQUENCE</scope>
    <source>
        <strain evidence="5">RG28</strain>
    </source>
</reference>
<dbReference type="PANTHER" id="PTHR11575">
    <property type="entry name" value="5'-NUCLEOTIDASE-RELATED"/>
    <property type="match status" value="1"/>
</dbReference>
<comment type="similarity">
    <text evidence="2">Belongs to the 5'-nucleotidase family.</text>
</comment>
<dbReference type="InterPro" id="IPR004843">
    <property type="entry name" value="Calcineurin-like_PHP"/>
</dbReference>